<dbReference type="STRING" id="1915309.AXG55_09165"/>
<dbReference type="AlphaFoldDB" id="A0A1L4D1J6"/>
<feature type="transmembrane region" description="Helical" evidence="5">
    <location>
        <begin position="373"/>
        <end position="396"/>
    </location>
</feature>
<organism evidence="7 8">
    <name type="scientific">Silvanigrella aquatica</name>
    <dbReference type="NCBI Taxonomy" id="1915309"/>
    <lineage>
        <taxon>Bacteria</taxon>
        <taxon>Pseudomonadati</taxon>
        <taxon>Bdellovibrionota</taxon>
        <taxon>Oligoflexia</taxon>
        <taxon>Silvanigrellales</taxon>
        <taxon>Silvanigrellaceae</taxon>
        <taxon>Silvanigrella</taxon>
    </lineage>
</organism>
<evidence type="ECO:0000256" key="3">
    <source>
        <dbReference type="ARBA" id="ARBA00022989"/>
    </source>
</evidence>
<evidence type="ECO:0000256" key="1">
    <source>
        <dbReference type="ARBA" id="ARBA00004141"/>
    </source>
</evidence>
<gene>
    <name evidence="7" type="ORF">AXG55_09165</name>
</gene>
<feature type="transmembrane region" description="Helical" evidence="5">
    <location>
        <begin position="277"/>
        <end position="294"/>
    </location>
</feature>
<keyword evidence="4 5" id="KW-0472">Membrane</keyword>
<name>A0A1L4D1J6_9BACT</name>
<evidence type="ECO:0000256" key="2">
    <source>
        <dbReference type="ARBA" id="ARBA00022692"/>
    </source>
</evidence>
<feature type="transmembrane region" description="Helical" evidence="5">
    <location>
        <begin position="186"/>
        <end position="209"/>
    </location>
</feature>
<evidence type="ECO:0000256" key="5">
    <source>
        <dbReference type="SAM" id="Phobius"/>
    </source>
</evidence>
<evidence type="ECO:0000259" key="6">
    <source>
        <dbReference type="Pfam" id="PF04932"/>
    </source>
</evidence>
<feature type="transmembrane region" description="Helical" evidence="5">
    <location>
        <begin position="230"/>
        <end position="249"/>
    </location>
</feature>
<feature type="transmembrane region" description="Helical" evidence="5">
    <location>
        <begin position="92"/>
        <end position="113"/>
    </location>
</feature>
<dbReference type="KEGG" id="saqi:AXG55_09165"/>
<evidence type="ECO:0000256" key="4">
    <source>
        <dbReference type="ARBA" id="ARBA00023136"/>
    </source>
</evidence>
<dbReference type="Pfam" id="PF04932">
    <property type="entry name" value="Wzy_C"/>
    <property type="match status" value="1"/>
</dbReference>
<dbReference type="Proteomes" id="UP000184731">
    <property type="component" value="Chromosome"/>
</dbReference>
<dbReference type="InterPro" id="IPR051533">
    <property type="entry name" value="WaaL-like"/>
</dbReference>
<feature type="transmembrane region" description="Helical" evidence="5">
    <location>
        <begin position="6"/>
        <end position="39"/>
    </location>
</feature>
<feature type="transmembrane region" description="Helical" evidence="5">
    <location>
        <begin position="134"/>
        <end position="154"/>
    </location>
</feature>
<protein>
    <recommendedName>
        <fullName evidence="6">O-antigen ligase-related domain-containing protein</fullName>
    </recommendedName>
</protein>
<feature type="domain" description="O-antigen ligase-related" evidence="6">
    <location>
        <begin position="240"/>
        <end position="385"/>
    </location>
</feature>
<feature type="transmembrane region" description="Helical" evidence="5">
    <location>
        <begin position="255"/>
        <end position="272"/>
    </location>
</feature>
<dbReference type="GO" id="GO:0016020">
    <property type="term" value="C:membrane"/>
    <property type="evidence" value="ECO:0007669"/>
    <property type="project" value="UniProtKB-SubCell"/>
</dbReference>
<dbReference type="OrthoDB" id="5289948at2"/>
<dbReference type="EMBL" id="CP017834">
    <property type="protein sequence ID" value="APJ04066.1"/>
    <property type="molecule type" value="Genomic_DNA"/>
</dbReference>
<sequence length="462" mass="52493">MALNIIFFILPFLMYLGIALQGASFYVICILIPSLYFITNKKEIPKFITSIALFLIALHIIFPITSLMNYIFPSSLFPDFTYEIELKWPGILLSNFPSAFFIGSAIILLLSLFSKKNAKSSHKKTSASLEIMPLKYFLSGLLPASILFCIALIYQSYSGIDFRSLRGGILADTELLDNGKYRVYGFYGHPLTVAGACLAYASFAWTLLWQSITHKSNVKFHFISLYHKNFFPQISLAIITFCNFFMIILSSGRTAAMACIFILITIPCILYIRKKPIVTLSVTLIVVISSFFIAKNAGLIDRINLTTTSVTQSHSLDNGNYRQYFWKVYTQMFLDKPFVGQGNYWIKAGVREKYYDKMGYGDLTEKYNAHNNYLEILACGGLLAATWILFFLINLGKTLTQKLREQKGAYVYLPFCFAVAIISNLIHSLTQNVFFDSSVIYIYLTLLFVLIWQISANEKLKT</sequence>
<dbReference type="PANTHER" id="PTHR37422:SF17">
    <property type="entry name" value="O-ANTIGEN LIGASE"/>
    <property type="match status" value="1"/>
</dbReference>
<dbReference type="PANTHER" id="PTHR37422">
    <property type="entry name" value="TEICHURONIC ACID BIOSYNTHESIS PROTEIN TUAE"/>
    <property type="match status" value="1"/>
</dbReference>
<dbReference type="InterPro" id="IPR007016">
    <property type="entry name" value="O-antigen_ligase-rel_domated"/>
</dbReference>
<keyword evidence="8" id="KW-1185">Reference proteome</keyword>
<keyword evidence="2 5" id="KW-0812">Transmembrane</keyword>
<keyword evidence="3 5" id="KW-1133">Transmembrane helix</keyword>
<feature type="transmembrane region" description="Helical" evidence="5">
    <location>
        <begin position="438"/>
        <end position="456"/>
    </location>
</feature>
<feature type="transmembrane region" description="Helical" evidence="5">
    <location>
        <begin position="408"/>
        <end position="426"/>
    </location>
</feature>
<dbReference type="RefSeq" id="WP_148697816.1">
    <property type="nucleotide sequence ID" value="NZ_CP017834.1"/>
</dbReference>
<accession>A0A1L4D1J6</accession>
<evidence type="ECO:0000313" key="7">
    <source>
        <dbReference type="EMBL" id="APJ04066.1"/>
    </source>
</evidence>
<evidence type="ECO:0000313" key="8">
    <source>
        <dbReference type="Proteomes" id="UP000184731"/>
    </source>
</evidence>
<reference evidence="7 8" key="1">
    <citation type="submission" date="2016-10" db="EMBL/GenBank/DDBJ databases">
        <title>Silvanigrella aquatica sp. nov., isolated from a freshwater lake located in the Black Forest, Germany, description of Silvanigrellaceae fam. nov., Silvanigrellales ord. nov., reclassification of the order Bdellovibrionales in the class Oligoflexia, reclassification of the families Bacteriovoracaceae and Halobacteriovoraceae in the new order Bacteriovoracales ord. nov., and reclassification of the family Pseudobacteriovoracaceae in the order Oligoflexiales.</title>
        <authorList>
            <person name="Hahn M.W."/>
            <person name="Schmidt J."/>
            <person name="Koll U."/>
            <person name="Rohde M."/>
            <person name="Verbag S."/>
            <person name="Pitt A."/>
            <person name="Nakai R."/>
            <person name="Naganuma T."/>
            <person name="Lang E."/>
        </authorList>
    </citation>
    <scope>NUCLEOTIDE SEQUENCE [LARGE SCALE GENOMIC DNA]</scope>
    <source>
        <strain evidence="7 8">MWH-Nonnen-W8red</strain>
    </source>
</reference>
<feature type="transmembrane region" description="Helical" evidence="5">
    <location>
        <begin position="51"/>
        <end position="72"/>
    </location>
</feature>
<comment type="subcellular location">
    <subcellularLocation>
        <location evidence="1">Membrane</location>
        <topology evidence="1">Multi-pass membrane protein</topology>
    </subcellularLocation>
</comment>
<proteinExistence type="predicted"/>